<proteinExistence type="predicted"/>
<dbReference type="InterPro" id="IPR029039">
    <property type="entry name" value="Flavoprotein-like_sf"/>
</dbReference>
<dbReference type="InterPro" id="IPR050572">
    <property type="entry name" value="Fe-S_Ferredoxin"/>
</dbReference>
<dbReference type="Pfam" id="PF00037">
    <property type="entry name" value="Fer4"/>
    <property type="match status" value="2"/>
</dbReference>
<dbReference type="EMBL" id="CP002364">
    <property type="protein sequence ID" value="ADW19270.1"/>
    <property type="molecule type" value="Genomic_DNA"/>
</dbReference>
<keyword evidence="4" id="KW-0411">Iron-sulfur</keyword>
<dbReference type="SUPFAM" id="SSF54862">
    <property type="entry name" value="4Fe-4S ferredoxins"/>
    <property type="match status" value="1"/>
</dbReference>
<reference evidence="6 7" key="1">
    <citation type="journal article" date="2011" name="Stand. Genomic Sci.">
        <title>Complete genome sequence of Desulfobulbus propionicus type strain (1pr3).</title>
        <authorList>
            <person name="Pagani I."/>
            <person name="Lapidus A."/>
            <person name="Nolan M."/>
            <person name="Lucas S."/>
            <person name="Hammon N."/>
            <person name="Deshpande S."/>
            <person name="Cheng J.F."/>
            <person name="Chertkov O."/>
            <person name="Davenport K."/>
            <person name="Tapia R."/>
            <person name="Han C."/>
            <person name="Goodwin L."/>
            <person name="Pitluck S."/>
            <person name="Liolios K."/>
            <person name="Mavromatis K."/>
            <person name="Ivanova N."/>
            <person name="Mikhailova N."/>
            <person name="Pati A."/>
            <person name="Chen A."/>
            <person name="Palaniappan K."/>
            <person name="Land M."/>
            <person name="Hauser L."/>
            <person name="Chang Y.J."/>
            <person name="Jeffries C.D."/>
            <person name="Detter J.C."/>
            <person name="Brambilla E."/>
            <person name="Kannan K.P."/>
            <person name="Djao O.D."/>
            <person name="Rohde M."/>
            <person name="Pukall R."/>
            <person name="Spring S."/>
            <person name="Goker M."/>
            <person name="Sikorski J."/>
            <person name="Woyke T."/>
            <person name="Bristow J."/>
            <person name="Eisen J.A."/>
            <person name="Markowitz V."/>
            <person name="Hugenholtz P."/>
            <person name="Kyrpides N.C."/>
            <person name="Klenk H.P."/>
        </authorList>
    </citation>
    <scope>NUCLEOTIDE SEQUENCE [LARGE SCALE GENOMIC DNA]</scope>
    <source>
        <strain evidence="7">ATCC 33891 / DSM 2032 / 1pr3</strain>
    </source>
</reference>
<keyword evidence="2" id="KW-0479">Metal-binding</keyword>
<feature type="domain" description="4Fe-4S ferredoxin-type" evidence="5">
    <location>
        <begin position="185"/>
        <end position="214"/>
    </location>
</feature>
<evidence type="ECO:0000313" key="7">
    <source>
        <dbReference type="Proteomes" id="UP000006365"/>
    </source>
</evidence>
<dbReference type="InterPro" id="IPR017900">
    <property type="entry name" value="4Fe4S_Fe_S_CS"/>
</dbReference>
<evidence type="ECO:0000256" key="2">
    <source>
        <dbReference type="ARBA" id="ARBA00022723"/>
    </source>
</evidence>
<dbReference type="PROSITE" id="PS51379">
    <property type="entry name" value="4FE4S_FER_2"/>
    <property type="match status" value="2"/>
</dbReference>
<name>A0A7U3YPQ4_DESPD</name>
<evidence type="ECO:0000256" key="1">
    <source>
        <dbReference type="ARBA" id="ARBA00022485"/>
    </source>
</evidence>
<dbReference type="PROSITE" id="PS00198">
    <property type="entry name" value="4FE4S_FER_1"/>
    <property type="match status" value="1"/>
</dbReference>
<dbReference type="AlphaFoldDB" id="A0A7U3YPQ4"/>
<keyword evidence="1" id="KW-0004">4Fe-4S</keyword>
<dbReference type="RefSeq" id="WP_015725794.1">
    <property type="nucleotide sequence ID" value="NC_014972.1"/>
</dbReference>
<gene>
    <name evidence="6" type="ordered locus">Despr_3140</name>
</gene>
<keyword evidence="7" id="KW-1185">Reference proteome</keyword>
<dbReference type="KEGG" id="dpr:Despr_3140"/>
<protein>
    <submittedName>
        <fullName evidence="6">4Fe-4S ferredoxin iron-sulfur binding domain-containing protein</fullName>
    </submittedName>
</protein>
<dbReference type="GO" id="GO:0046872">
    <property type="term" value="F:metal ion binding"/>
    <property type="evidence" value="ECO:0007669"/>
    <property type="project" value="UniProtKB-KW"/>
</dbReference>
<evidence type="ECO:0000259" key="5">
    <source>
        <dbReference type="PROSITE" id="PS51379"/>
    </source>
</evidence>
<dbReference type="Gene3D" id="3.30.70.20">
    <property type="match status" value="1"/>
</dbReference>
<dbReference type="PANTHER" id="PTHR43687:SF1">
    <property type="entry name" value="FERREDOXIN III"/>
    <property type="match status" value="1"/>
</dbReference>
<dbReference type="PANTHER" id="PTHR43687">
    <property type="entry name" value="ADENYLYLSULFATE REDUCTASE, BETA SUBUNIT"/>
    <property type="match status" value="1"/>
</dbReference>
<accession>A0A7U3YPQ4</accession>
<dbReference type="InterPro" id="IPR017896">
    <property type="entry name" value="4Fe4S_Fe-S-bd"/>
</dbReference>
<evidence type="ECO:0000256" key="4">
    <source>
        <dbReference type="ARBA" id="ARBA00023014"/>
    </source>
</evidence>
<keyword evidence="3" id="KW-0408">Iron</keyword>
<sequence>MNIESTSLIFFSPTNTTRKIVEGIAQGLQPTSKQYFDLTPPGATGQMRQEFNQDVAIIGAPVYAGRLPSVMLSRFKQIKGNGKPAVLIVVYGNRAYEDALIELRNVAIEAGFKPIAAGAFVGEHSYSTSNKPIAIDQPDTEDMVKAHAFGQAILKKIQTASNIPNEPLYVPGNFPYKEVQMRASIAPSVNEALCSRCGECALVCPTGAIDRENPVSTSKELCIRCCACVKTCPNGAKAFGSRE</sequence>
<evidence type="ECO:0000256" key="3">
    <source>
        <dbReference type="ARBA" id="ARBA00023004"/>
    </source>
</evidence>
<dbReference type="SUPFAM" id="SSF52218">
    <property type="entry name" value="Flavoproteins"/>
    <property type="match status" value="1"/>
</dbReference>
<feature type="domain" description="4Fe-4S ferredoxin-type" evidence="5">
    <location>
        <begin position="215"/>
        <end position="242"/>
    </location>
</feature>
<dbReference type="Gene3D" id="3.40.50.360">
    <property type="match status" value="1"/>
</dbReference>
<evidence type="ECO:0000313" key="6">
    <source>
        <dbReference type="EMBL" id="ADW19270.1"/>
    </source>
</evidence>
<dbReference type="Proteomes" id="UP000006365">
    <property type="component" value="Chromosome"/>
</dbReference>
<organism evidence="6 7">
    <name type="scientific">Desulfobulbus propionicus (strain ATCC 33891 / DSM 2032 / VKM B-1956 / 1pr3)</name>
    <dbReference type="NCBI Taxonomy" id="577650"/>
    <lineage>
        <taxon>Bacteria</taxon>
        <taxon>Pseudomonadati</taxon>
        <taxon>Thermodesulfobacteriota</taxon>
        <taxon>Desulfobulbia</taxon>
        <taxon>Desulfobulbales</taxon>
        <taxon>Desulfobulbaceae</taxon>
        <taxon>Desulfobulbus</taxon>
    </lineage>
</organism>
<dbReference type="GO" id="GO:0051539">
    <property type="term" value="F:4 iron, 4 sulfur cluster binding"/>
    <property type="evidence" value="ECO:0007669"/>
    <property type="project" value="UniProtKB-KW"/>
</dbReference>